<dbReference type="Pfam" id="PF05359">
    <property type="entry name" value="DUF748"/>
    <property type="match status" value="1"/>
</dbReference>
<dbReference type="PANTHER" id="PTHR30441:SF4">
    <property type="entry name" value="PROTEIN ASMA"/>
    <property type="match status" value="1"/>
</dbReference>
<gene>
    <name evidence="1" type="ORF">C4532_00945</name>
</gene>
<comment type="caution">
    <text evidence="1">The sequence shown here is derived from an EMBL/GenBank/DDBJ whole genome shotgun (WGS) entry which is preliminary data.</text>
</comment>
<proteinExistence type="predicted"/>
<dbReference type="PANTHER" id="PTHR30441">
    <property type="entry name" value="DUF748 DOMAIN-CONTAINING PROTEIN"/>
    <property type="match status" value="1"/>
</dbReference>
<name>A0A419F941_9BACT</name>
<evidence type="ECO:0000313" key="1">
    <source>
        <dbReference type="EMBL" id="RJP75142.1"/>
    </source>
</evidence>
<protein>
    <submittedName>
        <fullName evidence="1">AsmA family protein</fullName>
    </submittedName>
</protein>
<dbReference type="GO" id="GO:0090313">
    <property type="term" value="P:regulation of protein targeting to membrane"/>
    <property type="evidence" value="ECO:0007669"/>
    <property type="project" value="TreeGrafter"/>
</dbReference>
<sequence>MKRMFLAVLTIVLAISVLAAIALVSIDTLTRKGIEDMGGQTLGVDVSLSRANVSLLGGRLALSGFTISNPEGFKTDWLFESARTEVKARPLALFKEDLLIDSIVIESPSLTIEQSTQGTNMALVLGSMKKDAPTDETAERQKRYRIRTLQIRDAKVAFASSLTAKAPVTIPLPDIELENVSNADGTGLTLA</sequence>
<evidence type="ECO:0000313" key="2">
    <source>
        <dbReference type="Proteomes" id="UP000285961"/>
    </source>
</evidence>
<organism evidence="1 2">
    <name type="scientific">Candidatus Abyssobacteria bacterium SURF_17</name>
    <dbReference type="NCBI Taxonomy" id="2093361"/>
    <lineage>
        <taxon>Bacteria</taxon>
        <taxon>Pseudomonadati</taxon>
        <taxon>Candidatus Hydrogenedentota</taxon>
        <taxon>Candidatus Abyssobacteria</taxon>
    </lineage>
</organism>
<dbReference type="EMBL" id="QZKI01000006">
    <property type="protein sequence ID" value="RJP75142.1"/>
    <property type="molecule type" value="Genomic_DNA"/>
</dbReference>
<dbReference type="AlphaFoldDB" id="A0A419F941"/>
<accession>A0A419F941</accession>
<dbReference type="GO" id="GO:0005886">
    <property type="term" value="C:plasma membrane"/>
    <property type="evidence" value="ECO:0007669"/>
    <property type="project" value="TreeGrafter"/>
</dbReference>
<reference evidence="1 2" key="1">
    <citation type="journal article" date="2017" name="ISME J.">
        <title>Energy and carbon metabolisms in a deep terrestrial subsurface fluid microbial community.</title>
        <authorList>
            <person name="Momper L."/>
            <person name="Jungbluth S.P."/>
            <person name="Lee M.D."/>
            <person name="Amend J.P."/>
        </authorList>
    </citation>
    <scope>NUCLEOTIDE SEQUENCE [LARGE SCALE GENOMIC DNA]</scope>
    <source>
        <strain evidence="1">SURF_17</strain>
    </source>
</reference>
<dbReference type="InterPro" id="IPR052894">
    <property type="entry name" value="AsmA-related"/>
</dbReference>
<dbReference type="Proteomes" id="UP000285961">
    <property type="component" value="Unassembled WGS sequence"/>
</dbReference>
<dbReference type="InterPro" id="IPR008023">
    <property type="entry name" value="DUF748"/>
</dbReference>